<dbReference type="PANTHER" id="PTHR43651:SF3">
    <property type="entry name" value="1,4-ALPHA-GLUCAN-BRANCHING ENZYME"/>
    <property type="match status" value="1"/>
</dbReference>
<dbReference type="UniPathway" id="UPA00164"/>
<dbReference type="CDD" id="cd11322">
    <property type="entry name" value="AmyAc_Glg_BE"/>
    <property type="match status" value="1"/>
</dbReference>
<dbReference type="SUPFAM" id="SSF81296">
    <property type="entry name" value="E set domains"/>
    <property type="match status" value="1"/>
</dbReference>
<keyword evidence="7 10" id="KW-0808">Transferase</keyword>
<dbReference type="InterPro" id="IPR004193">
    <property type="entry name" value="Glyco_hydro_13_N"/>
</dbReference>
<evidence type="ECO:0000256" key="10">
    <source>
        <dbReference type="HAMAP-Rule" id="MF_00685"/>
    </source>
</evidence>
<proteinExistence type="inferred from homology"/>
<comment type="subunit">
    <text evidence="10">Monomer.</text>
</comment>
<dbReference type="InterPro" id="IPR013780">
    <property type="entry name" value="Glyco_hydro_b"/>
</dbReference>
<dbReference type="InterPro" id="IPR017853">
    <property type="entry name" value="GH"/>
</dbReference>
<feature type="domain" description="Glycosyl hydrolase family 13 catalytic" evidence="12">
    <location>
        <begin position="213"/>
        <end position="571"/>
    </location>
</feature>
<dbReference type="RefSeq" id="WP_154288889.1">
    <property type="nucleotide sequence ID" value="NZ_WKJI01000008.1"/>
</dbReference>
<dbReference type="InterPro" id="IPR013783">
    <property type="entry name" value="Ig-like_fold"/>
</dbReference>
<dbReference type="FunFam" id="2.60.40.10:FF:000169">
    <property type="entry name" value="1,4-alpha-glucan branching enzyme GlgB"/>
    <property type="match status" value="1"/>
</dbReference>
<organism evidence="13 14">
    <name type="scientific">Pedobacter puniceum</name>
    <dbReference type="NCBI Taxonomy" id="2666136"/>
    <lineage>
        <taxon>Bacteria</taxon>
        <taxon>Pseudomonadati</taxon>
        <taxon>Bacteroidota</taxon>
        <taxon>Sphingobacteriia</taxon>
        <taxon>Sphingobacteriales</taxon>
        <taxon>Sphingobacteriaceae</taxon>
        <taxon>Pedobacter</taxon>
    </lineage>
</organism>
<dbReference type="Pfam" id="PF00128">
    <property type="entry name" value="Alpha-amylase"/>
    <property type="match status" value="1"/>
</dbReference>
<evidence type="ECO:0000256" key="9">
    <source>
        <dbReference type="ARBA" id="ARBA00023277"/>
    </source>
</evidence>
<evidence type="ECO:0000256" key="7">
    <source>
        <dbReference type="ARBA" id="ARBA00022679"/>
    </source>
</evidence>
<keyword evidence="14" id="KW-1185">Reference proteome</keyword>
<dbReference type="InterPro" id="IPR037439">
    <property type="entry name" value="Branching_enzy"/>
</dbReference>
<dbReference type="SUPFAM" id="SSF51445">
    <property type="entry name" value="(Trans)glycosidases"/>
    <property type="match status" value="1"/>
</dbReference>
<dbReference type="Pfam" id="PF02922">
    <property type="entry name" value="CBM_48"/>
    <property type="match status" value="1"/>
</dbReference>
<keyword evidence="9 10" id="KW-0119">Carbohydrate metabolism</keyword>
<dbReference type="GO" id="GO:0005978">
    <property type="term" value="P:glycogen biosynthetic process"/>
    <property type="evidence" value="ECO:0007669"/>
    <property type="project" value="UniProtKB-UniRule"/>
</dbReference>
<dbReference type="FunFam" id="3.20.20.80:FF:000003">
    <property type="entry name" value="1,4-alpha-glucan branching enzyme GlgB"/>
    <property type="match status" value="1"/>
</dbReference>
<dbReference type="InterPro" id="IPR006407">
    <property type="entry name" value="GlgB"/>
</dbReference>
<dbReference type="Proteomes" id="UP000462931">
    <property type="component" value="Unassembled WGS sequence"/>
</dbReference>
<dbReference type="SUPFAM" id="SSF51011">
    <property type="entry name" value="Glycosyl hydrolase domain"/>
    <property type="match status" value="1"/>
</dbReference>
<dbReference type="EMBL" id="WKJI01000008">
    <property type="protein sequence ID" value="MRX48831.1"/>
    <property type="molecule type" value="Genomic_DNA"/>
</dbReference>
<dbReference type="Pfam" id="PF02806">
    <property type="entry name" value="Alpha-amylase_C"/>
    <property type="match status" value="1"/>
</dbReference>
<keyword evidence="8 10" id="KW-0320">Glycogen biosynthesis</keyword>
<dbReference type="NCBIfam" id="TIGR01515">
    <property type="entry name" value="branching_enzym"/>
    <property type="match status" value="1"/>
</dbReference>
<dbReference type="CDD" id="cd02855">
    <property type="entry name" value="E_set_GBE_prok_N"/>
    <property type="match status" value="1"/>
</dbReference>
<dbReference type="AlphaFoldDB" id="A0A7K0FT62"/>
<keyword evidence="5 10" id="KW-0321">Glycogen metabolism</keyword>
<dbReference type="EC" id="2.4.1.18" evidence="10"/>
<dbReference type="HAMAP" id="MF_00685">
    <property type="entry name" value="GlgB"/>
    <property type="match status" value="1"/>
</dbReference>
<comment type="pathway">
    <text evidence="3 10">Glycan biosynthesis; glycogen biosynthesis.</text>
</comment>
<evidence type="ECO:0000256" key="5">
    <source>
        <dbReference type="ARBA" id="ARBA00022600"/>
    </source>
</evidence>
<keyword evidence="6 10" id="KW-0328">Glycosyltransferase</keyword>
<reference evidence="13 14" key="1">
    <citation type="submission" date="2019-11" db="EMBL/GenBank/DDBJ databases">
        <authorList>
            <person name="Cheng Q."/>
            <person name="Yang Z."/>
        </authorList>
    </citation>
    <scope>NUCLEOTIDE SEQUENCE [LARGE SCALE GENOMIC DNA]</scope>
    <source>
        <strain evidence="13 14">HX-22-1</strain>
    </source>
</reference>
<dbReference type="NCBIfam" id="NF003811">
    <property type="entry name" value="PRK05402.1"/>
    <property type="match status" value="1"/>
</dbReference>
<dbReference type="GO" id="GO:0003844">
    <property type="term" value="F:1,4-alpha-glucan branching enzyme activity"/>
    <property type="evidence" value="ECO:0007669"/>
    <property type="project" value="UniProtKB-UniRule"/>
</dbReference>
<evidence type="ECO:0000313" key="13">
    <source>
        <dbReference type="EMBL" id="MRX48831.1"/>
    </source>
</evidence>
<evidence type="ECO:0000256" key="1">
    <source>
        <dbReference type="ARBA" id="ARBA00000826"/>
    </source>
</evidence>
<dbReference type="InterPro" id="IPR006047">
    <property type="entry name" value="GH13_cat_dom"/>
</dbReference>
<evidence type="ECO:0000256" key="3">
    <source>
        <dbReference type="ARBA" id="ARBA00004964"/>
    </source>
</evidence>
<dbReference type="GO" id="GO:0043169">
    <property type="term" value="F:cation binding"/>
    <property type="evidence" value="ECO:0007669"/>
    <property type="project" value="InterPro"/>
</dbReference>
<feature type="active site" description="Proton donor" evidence="10 11">
    <location>
        <position position="425"/>
    </location>
</feature>
<accession>A0A7K0FT62</accession>
<comment type="caution">
    <text evidence="13">The sequence shown here is derived from an EMBL/GenBank/DDBJ whole genome shotgun (WGS) entry which is preliminary data.</text>
</comment>
<evidence type="ECO:0000256" key="4">
    <source>
        <dbReference type="ARBA" id="ARBA00009000"/>
    </source>
</evidence>
<sequence length="691" mass="79610">MAKKTKEIDITEVKKEVKKKAPTVKKKAVVESAGVEKVKKTAIKKVAKASEESLPFHDFQVKYYSKFTDFDISLFRAGKHFKLYEKFGSHVLALDGVVGTYFSVWAPNAQYVSVTGNFNGWDKGSHPLMVRWDDSGIWEGFIPHVGNGEIYKYFISSFSGEEMEKADPFALRSEEAPKTASIVWDTWYEWKDQNWMKKRHQHNALNKPMSVYEVHFGSWARGPESPDQFLSFRDMAPKLVSHVKEMGFTHVEFMPLMEHPFYPSWGYQITGYFAATSRYGTPQDLMFLIEEFHKNDIGVIFDWVPSHFPGDAHGLFKFDGTHLYEHADERKGFHPDWKSHIFNYGRNEVRAFLISNALFLLDRFHTDGLRVDAVASMLYLDYSRKEGEWIPNEYGGRENLEAISFLKDFNEAVYAHFPDVQTIAEESTSFGGVSHPTFTGGLGFGQKWMMGWMNDTLKYFKKDPAHRKFHHQDLTFSTVYAFSENFMLPLSHDEVVHGKGSLINKMPGDEWQKFANLRTLYGYMWTHPGTKLLFMGGEFAQTKEWNQQHSLDWHLLEYAPHQGIKKLVTALNKLYRTEPAMYERSFTGTGFEWIVNDDAENSVLVYARKGNNPKDDLIVVINLTPVPREQYRFGVTRPGNWHEIFNSDDEQYWGSGIKNAPTASEAHGSHWKSNSIKVNIPPLAIVVFKAI</sequence>
<dbReference type="Gene3D" id="2.60.40.10">
    <property type="entry name" value="Immunoglobulins"/>
    <property type="match status" value="1"/>
</dbReference>
<evidence type="ECO:0000256" key="11">
    <source>
        <dbReference type="PIRSR" id="PIRSR000463-1"/>
    </source>
</evidence>
<dbReference type="GO" id="GO:0005829">
    <property type="term" value="C:cytosol"/>
    <property type="evidence" value="ECO:0007669"/>
    <property type="project" value="TreeGrafter"/>
</dbReference>
<evidence type="ECO:0000256" key="6">
    <source>
        <dbReference type="ARBA" id="ARBA00022676"/>
    </source>
</evidence>
<dbReference type="Gene3D" id="2.60.40.1180">
    <property type="entry name" value="Golgi alpha-mannosidase II"/>
    <property type="match status" value="1"/>
</dbReference>
<dbReference type="InterPro" id="IPR006048">
    <property type="entry name" value="A-amylase/branching_C"/>
</dbReference>
<evidence type="ECO:0000256" key="2">
    <source>
        <dbReference type="ARBA" id="ARBA00002953"/>
    </source>
</evidence>
<evidence type="ECO:0000313" key="14">
    <source>
        <dbReference type="Proteomes" id="UP000462931"/>
    </source>
</evidence>
<dbReference type="SMART" id="SM00642">
    <property type="entry name" value="Aamy"/>
    <property type="match status" value="1"/>
</dbReference>
<comment type="catalytic activity">
    <reaction evidence="1 10">
        <text>Transfers a segment of a (1-&gt;4)-alpha-D-glucan chain to a primary hydroxy group in a similar glucan chain.</text>
        <dbReference type="EC" id="2.4.1.18"/>
    </reaction>
</comment>
<evidence type="ECO:0000256" key="8">
    <source>
        <dbReference type="ARBA" id="ARBA00023056"/>
    </source>
</evidence>
<protein>
    <recommendedName>
        <fullName evidence="10">1,4-alpha-glucan branching enzyme GlgB</fullName>
        <ecNumber evidence="10">2.4.1.18</ecNumber>
    </recommendedName>
    <alternativeName>
        <fullName evidence="10">1,4-alpha-D-glucan:1,4-alpha-D-glucan 6-glucosyl-transferase</fullName>
    </alternativeName>
    <alternativeName>
        <fullName evidence="10">Alpha-(1-&gt;4)-glucan branching enzyme</fullName>
    </alternativeName>
    <alternativeName>
        <fullName evidence="10">Glycogen branching enzyme</fullName>
        <shortName evidence="10">BE</shortName>
    </alternativeName>
</protein>
<dbReference type="InterPro" id="IPR044143">
    <property type="entry name" value="GlgB_N_E_set_prok"/>
</dbReference>
<feature type="active site" description="Nucleophile" evidence="10 11">
    <location>
        <position position="372"/>
    </location>
</feature>
<comment type="function">
    <text evidence="2 10">Catalyzes the formation of the alpha-1,6-glucosidic linkages in glycogen by scission of a 1,4-alpha-linked oligosaccharide from growing alpha-1,4-glucan chains and the subsequent attachment of the oligosaccharide to the alpha-1,6 position.</text>
</comment>
<evidence type="ECO:0000259" key="12">
    <source>
        <dbReference type="SMART" id="SM00642"/>
    </source>
</evidence>
<dbReference type="PIRSF" id="PIRSF000463">
    <property type="entry name" value="GlgB"/>
    <property type="match status" value="1"/>
</dbReference>
<comment type="similarity">
    <text evidence="4 10">Belongs to the glycosyl hydrolase 13 family. GlgB subfamily.</text>
</comment>
<dbReference type="Gene3D" id="3.20.20.80">
    <property type="entry name" value="Glycosidases"/>
    <property type="match status" value="1"/>
</dbReference>
<dbReference type="InterPro" id="IPR014756">
    <property type="entry name" value="Ig_E-set"/>
</dbReference>
<dbReference type="GO" id="GO:0004553">
    <property type="term" value="F:hydrolase activity, hydrolyzing O-glycosyl compounds"/>
    <property type="evidence" value="ECO:0007669"/>
    <property type="project" value="InterPro"/>
</dbReference>
<name>A0A7K0FT62_9SPHI</name>
<dbReference type="PANTHER" id="PTHR43651">
    <property type="entry name" value="1,4-ALPHA-GLUCAN-BRANCHING ENZYME"/>
    <property type="match status" value="1"/>
</dbReference>
<dbReference type="FunFam" id="2.60.40.1180:FF:000002">
    <property type="entry name" value="1,4-alpha-glucan branching enzyme GlgB"/>
    <property type="match status" value="1"/>
</dbReference>
<dbReference type="NCBIfam" id="NF008967">
    <property type="entry name" value="PRK12313.1"/>
    <property type="match status" value="1"/>
</dbReference>
<gene>
    <name evidence="10 13" type="primary">glgB</name>
    <name evidence="13" type="ORF">GJJ64_16665</name>
</gene>